<sequence>MLTLQREGIEDPKLWANTFYTTVDHIALFVDLPAQSLKRIDRLKQARIQTRLLEVHAILRRVQPWFSNEQAAWSWFIGEPITSFGRLTPSEIIKQYKSDGVEAINDYITAKEMGAFE</sequence>
<evidence type="ECO:0000313" key="1">
    <source>
        <dbReference type="EMBL" id="SEF39402.1"/>
    </source>
</evidence>
<organism evidence="1 2">
    <name type="scientific">Vibrio hangzhouensis</name>
    <dbReference type="NCBI Taxonomy" id="462991"/>
    <lineage>
        <taxon>Bacteria</taxon>
        <taxon>Pseudomonadati</taxon>
        <taxon>Pseudomonadota</taxon>
        <taxon>Gammaproteobacteria</taxon>
        <taxon>Vibrionales</taxon>
        <taxon>Vibrionaceae</taxon>
        <taxon>Vibrio</taxon>
    </lineage>
</organism>
<gene>
    <name evidence="1" type="ORF">SAMN04488244_10116</name>
</gene>
<reference evidence="2" key="1">
    <citation type="submission" date="2016-10" db="EMBL/GenBank/DDBJ databases">
        <authorList>
            <person name="Varghese N."/>
            <person name="Submissions S."/>
        </authorList>
    </citation>
    <scope>NUCLEOTIDE SEQUENCE [LARGE SCALE GENOMIC DNA]</scope>
    <source>
        <strain evidence="2">CGMCC 1.7062</strain>
    </source>
</reference>
<proteinExistence type="predicted"/>
<dbReference type="EMBL" id="FNVG01000001">
    <property type="protein sequence ID" value="SEF39402.1"/>
    <property type="molecule type" value="Genomic_DNA"/>
</dbReference>
<protein>
    <recommendedName>
        <fullName evidence="3">Antitoxin Xre/MbcA/ParS-like toxin-binding domain-containing protein</fullName>
    </recommendedName>
</protein>
<evidence type="ECO:0008006" key="3">
    <source>
        <dbReference type="Google" id="ProtNLM"/>
    </source>
</evidence>
<name>A0A1H5RM33_9VIBR</name>
<dbReference type="Proteomes" id="UP000236721">
    <property type="component" value="Unassembled WGS sequence"/>
</dbReference>
<evidence type="ECO:0000313" key="2">
    <source>
        <dbReference type="Proteomes" id="UP000236721"/>
    </source>
</evidence>
<keyword evidence="2" id="KW-1185">Reference proteome</keyword>
<dbReference type="RefSeq" id="WP_103878287.1">
    <property type="nucleotide sequence ID" value="NZ_FNVG01000001.1"/>
</dbReference>
<dbReference type="OrthoDB" id="8755366at2"/>
<accession>A0A1H5RM33</accession>
<dbReference type="AlphaFoldDB" id="A0A1H5RM33"/>